<proteinExistence type="predicted"/>
<evidence type="ECO:0000256" key="4">
    <source>
        <dbReference type="ARBA" id="ARBA00023163"/>
    </source>
</evidence>
<dbReference type="OrthoDB" id="9816296at2"/>
<evidence type="ECO:0000256" key="5">
    <source>
        <dbReference type="PROSITE-ProRule" id="PRU00335"/>
    </source>
</evidence>
<reference evidence="7 8" key="1">
    <citation type="submission" date="2019-06" db="EMBL/GenBank/DDBJ databases">
        <title>Sequencing the genomes of 1000 actinobacteria strains.</title>
        <authorList>
            <person name="Klenk H.-P."/>
        </authorList>
    </citation>
    <scope>NUCLEOTIDE SEQUENCE [LARGE SCALE GENOMIC DNA]</scope>
    <source>
        <strain evidence="7 8">DSM 45679</strain>
    </source>
</reference>
<dbReference type="InterPro" id="IPR039538">
    <property type="entry name" value="BetI_C"/>
</dbReference>
<dbReference type="Proteomes" id="UP000320876">
    <property type="component" value="Unassembled WGS sequence"/>
</dbReference>
<dbReference type="Pfam" id="PF00440">
    <property type="entry name" value="TetR_N"/>
    <property type="match status" value="1"/>
</dbReference>
<keyword evidence="2" id="KW-0805">Transcription regulation</keyword>
<dbReference type="EMBL" id="VFML01000001">
    <property type="protein sequence ID" value="TQJ00842.1"/>
    <property type="molecule type" value="Genomic_DNA"/>
</dbReference>
<dbReference type="InterPro" id="IPR036271">
    <property type="entry name" value="Tet_transcr_reg_TetR-rel_C_sf"/>
</dbReference>
<dbReference type="InterPro" id="IPR001647">
    <property type="entry name" value="HTH_TetR"/>
</dbReference>
<keyword evidence="1" id="KW-0678">Repressor</keyword>
<keyword evidence="8" id="KW-1185">Reference proteome</keyword>
<dbReference type="RefSeq" id="WP_141995728.1">
    <property type="nucleotide sequence ID" value="NZ_VFML01000001.1"/>
</dbReference>
<dbReference type="SUPFAM" id="SSF48498">
    <property type="entry name" value="Tetracyclin repressor-like, C-terminal domain"/>
    <property type="match status" value="1"/>
</dbReference>
<sequence length="208" mass="23666">MPKVVDPAARRQAVAEAVFRVIQRDGIARASLRNVATEAGLAIGSIRHYFRSHDELMGFALHALSENVRTRVLRHAEDLLAVDSGVDRRALTVELLAELLPLDERRRRESVVWLAFLTEARTEPRLRRYTHELHETQRALVRRVLLEARRLNRIADWLDIGLETERLCALLDGLTVTATLQPELTDRETTLAVLRRHVETLAATGAYE</sequence>
<evidence type="ECO:0000256" key="2">
    <source>
        <dbReference type="ARBA" id="ARBA00023015"/>
    </source>
</evidence>
<dbReference type="AlphaFoldDB" id="A0A542DCP7"/>
<evidence type="ECO:0000313" key="8">
    <source>
        <dbReference type="Proteomes" id="UP000320876"/>
    </source>
</evidence>
<feature type="domain" description="HTH tetR-type" evidence="6">
    <location>
        <begin position="8"/>
        <end position="68"/>
    </location>
</feature>
<evidence type="ECO:0000256" key="3">
    <source>
        <dbReference type="ARBA" id="ARBA00023125"/>
    </source>
</evidence>
<comment type="caution">
    <text evidence="7">The sequence shown here is derived from an EMBL/GenBank/DDBJ whole genome shotgun (WGS) entry which is preliminary data.</text>
</comment>
<organism evidence="7 8">
    <name type="scientific">Amycolatopsis cihanbeyliensis</name>
    <dbReference type="NCBI Taxonomy" id="1128664"/>
    <lineage>
        <taxon>Bacteria</taxon>
        <taxon>Bacillati</taxon>
        <taxon>Actinomycetota</taxon>
        <taxon>Actinomycetes</taxon>
        <taxon>Pseudonocardiales</taxon>
        <taxon>Pseudonocardiaceae</taxon>
        <taxon>Amycolatopsis</taxon>
    </lineage>
</organism>
<keyword evidence="4" id="KW-0804">Transcription</keyword>
<dbReference type="GO" id="GO:0003677">
    <property type="term" value="F:DNA binding"/>
    <property type="evidence" value="ECO:0007669"/>
    <property type="project" value="UniProtKB-UniRule"/>
</dbReference>
<feature type="DNA-binding region" description="H-T-H motif" evidence="5">
    <location>
        <begin position="31"/>
        <end position="50"/>
    </location>
</feature>
<dbReference type="Pfam" id="PF13977">
    <property type="entry name" value="TetR_C_6"/>
    <property type="match status" value="1"/>
</dbReference>
<name>A0A542DCP7_AMYCI</name>
<keyword evidence="3 5" id="KW-0238">DNA-binding</keyword>
<accession>A0A542DCP7</accession>
<protein>
    <submittedName>
        <fullName evidence="7">TetR family transcriptional regulator</fullName>
    </submittedName>
</protein>
<evidence type="ECO:0000259" key="6">
    <source>
        <dbReference type="PROSITE" id="PS50977"/>
    </source>
</evidence>
<evidence type="ECO:0000313" key="7">
    <source>
        <dbReference type="EMBL" id="TQJ00842.1"/>
    </source>
</evidence>
<dbReference type="PROSITE" id="PS50977">
    <property type="entry name" value="HTH_TETR_2"/>
    <property type="match status" value="1"/>
</dbReference>
<dbReference type="InterPro" id="IPR009057">
    <property type="entry name" value="Homeodomain-like_sf"/>
</dbReference>
<dbReference type="SUPFAM" id="SSF46689">
    <property type="entry name" value="Homeodomain-like"/>
    <property type="match status" value="1"/>
</dbReference>
<gene>
    <name evidence="7" type="ORF">FB471_0493</name>
</gene>
<dbReference type="Gene3D" id="1.10.357.10">
    <property type="entry name" value="Tetracycline Repressor, domain 2"/>
    <property type="match status" value="1"/>
</dbReference>
<evidence type="ECO:0000256" key="1">
    <source>
        <dbReference type="ARBA" id="ARBA00022491"/>
    </source>
</evidence>